<feature type="chain" id="PRO_5009385875" description="Hydrophobin" evidence="1">
    <location>
        <begin position="17"/>
        <end position="128"/>
    </location>
</feature>
<dbReference type="Proteomes" id="UP000011715">
    <property type="component" value="Unassembled WGS sequence"/>
</dbReference>
<evidence type="ECO:0000256" key="1">
    <source>
        <dbReference type="SAM" id="SignalP"/>
    </source>
</evidence>
<dbReference type="EMBL" id="GL876976">
    <property type="protein sequence ID" value="KLU91116.1"/>
    <property type="molecule type" value="Genomic_DNA"/>
</dbReference>
<feature type="signal peptide" evidence="1">
    <location>
        <begin position="1"/>
        <end position="16"/>
    </location>
</feature>
<reference evidence="3" key="4">
    <citation type="journal article" date="2015" name="G3 (Bethesda)">
        <title>Genome sequences of three phytopathogenic species of the Magnaporthaceae family of fungi.</title>
        <authorList>
            <person name="Okagaki L.H."/>
            <person name="Nunes C.C."/>
            <person name="Sailsbery J."/>
            <person name="Clay B."/>
            <person name="Brown D."/>
            <person name="John T."/>
            <person name="Oh Y."/>
            <person name="Young N."/>
            <person name="Fitzgerald M."/>
            <person name="Haas B.J."/>
            <person name="Zeng Q."/>
            <person name="Young S."/>
            <person name="Adiconis X."/>
            <person name="Fan L."/>
            <person name="Levin J.Z."/>
            <person name="Mitchell T.K."/>
            <person name="Okubara P.A."/>
            <person name="Farman M.L."/>
            <person name="Kohn L.M."/>
            <person name="Birren B."/>
            <person name="Ma L.-J."/>
            <person name="Dean R.A."/>
        </authorList>
    </citation>
    <scope>NUCLEOTIDE SEQUENCE</scope>
    <source>
        <strain evidence="3">ATCC 64411 / 73-15</strain>
    </source>
</reference>
<evidence type="ECO:0000313" key="2">
    <source>
        <dbReference type="EMBL" id="KLU91116.1"/>
    </source>
</evidence>
<reference evidence="4" key="1">
    <citation type="submission" date="2010-05" db="EMBL/GenBank/DDBJ databases">
        <title>The genome sequence of Magnaporthe poae strain ATCC 64411.</title>
        <authorList>
            <person name="Ma L.-J."/>
            <person name="Dead R."/>
            <person name="Young S."/>
            <person name="Zeng Q."/>
            <person name="Koehrsen M."/>
            <person name="Alvarado L."/>
            <person name="Berlin A."/>
            <person name="Chapman S.B."/>
            <person name="Chen Z."/>
            <person name="Freedman E."/>
            <person name="Gellesch M."/>
            <person name="Goldberg J."/>
            <person name="Griggs A."/>
            <person name="Gujja S."/>
            <person name="Heilman E.R."/>
            <person name="Heiman D."/>
            <person name="Hepburn T."/>
            <person name="Howarth C."/>
            <person name="Jen D."/>
            <person name="Larson L."/>
            <person name="Mehta T."/>
            <person name="Neiman D."/>
            <person name="Pearson M."/>
            <person name="Roberts A."/>
            <person name="Saif S."/>
            <person name="Shea T."/>
            <person name="Shenoy N."/>
            <person name="Sisk P."/>
            <person name="Stolte C."/>
            <person name="Sykes S."/>
            <person name="Walk T."/>
            <person name="White J."/>
            <person name="Yandava C."/>
            <person name="Haas B."/>
            <person name="Nusbaum C."/>
            <person name="Birren B."/>
        </authorList>
    </citation>
    <scope>NUCLEOTIDE SEQUENCE [LARGE SCALE GENOMIC DNA]</scope>
    <source>
        <strain evidence="4">ATCC 64411 / 73-15</strain>
    </source>
</reference>
<dbReference type="EMBL" id="ADBL01002465">
    <property type="status" value="NOT_ANNOTATED_CDS"/>
    <property type="molecule type" value="Genomic_DNA"/>
</dbReference>
<organism evidence="3 4">
    <name type="scientific">Magnaporthiopsis poae (strain ATCC 64411 / 73-15)</name>
    <name type="common">Kentucky bluegrass fungus</name>
    <name type="synonym">Magnaporthe poae</name>
    <dbReference type="NCBI Taxonomy" id="644358"/>
    <lineage>
        <taxon>Eukaryota</taxon>
        <taxon>Fungi</taxon>
        <taxon>Dikarya</taxon>
        <taxon>Ascomycota</taxon>
        <taxon>Pezizomycotina</taxon>
        <taxon>Sordariomycetes</taxon>
        <taxon>Sordariomycetidae</taxon>
        <taxon>Magnaporthales</taxon>
        <taxon>Magnaporthaceae</taxon>
        <taxon>Magnaporthiopsis</taxon>
    </lineage>
</organism>
<reference evidence="2" key="3">
    <citation type="submission" date="2011-03" db="EMBL/GenBank/DDBJ databases">
        <title>Annotation of Magnaporthe poae ATCC 64411.</title>
        <authorList>
            <person name="Ma L.-J."/>
            <person name="Dead R."/>
            <person name="Young S.K."/>
            <person name="Zeng Q."/>
            <person name="Gargeya S."/>
            <person name="Fitzgerald M."/>
            <person name="Haas B."/>
            <person name="Abouelleil A."/>
            <person name="Alvarado L."/>
            <person name="Arachchi H.M."/>
            <person name="Berlin A."/>
            <person name="Brown A."/>
            <person name="Chapman S.B."/>
            <person name="Chen Z."/>
            <person name="Dunbar C."/>
            <person name="Freedman E."/>
            <person name="Gearin G."/>
            <person name="Gellesch M."/>
            <person name="Goldberg J."/>
            <person name="Griggs A."/>
            <person name="Gujja S."/>
            <person name="Heiman D."/>
            <person name="Howarth C."/>
            <person name="Larson L."/>
            <person name="Lui A."/>
            <person name="MacDonald P.J.P."/>
            <person name="Mehta T."/>
            <person name="Montmayeur A."/>
            <person name="Murphy C."/>
            <person name="Neiman D."/>
            <person name="Pearson M."/>
            <person name="Priest M."/>
            <person name="Roberts A."/>
            <person name="Saif S."/>
            <person name="Shea T."/>
            <person name="Shenoy N."/>
            <person name="Sisk P."/>
            <person name="Stolte C."/>
            <person name="Sykes S."/>
            <person name="Yandava C."/>
            <person name="Wortman J."/>
            <person name="Nusbaum C."/>
            <person name="Birren B."/>
        </authorList>
    </citation>
    <scope>NUCLEOTIDE SEQUENCE</scope>
    <source>
        <strain evidence="2">ATCC 64411</strain>
    </source>
</reference>
<dbReference type="OMA" id="ANWGRID"/>
<dbReference type="AlphaFoldDB" id="A0A0C4EAG9"/>
<evidence type="ECO:0000313" key="3">
    <source>
        <dbReference type="EnsemblFungi" id="MAPG_09639T0"/>
    </source>
</evidence>
<keyword evidence="1" id="KW-0732">Signal</keyword>
<name>A0A0C4EAG9_MAGP6</name>
<gene>
    <name evidence="2" type="ORF">MAPG_09639</name>
</gene>
<protein>
    <recommendedName>
        <fullName evidence="5">Hydrophobin</fullName>
    </recommendedName>
</protein>
<sequence>MKPFIPVLSLMGMASAVDVVLYPSSNTCSGSALICAGIRPDVCCALNVSFQSVALRNVPNGWPLQATAYRGRCTGSAECVRPDTLLLADGTAYDLKGLSDVDFEHLTAAALGATGAADVPSELQALQV</sequence>
<dbReference type="EMBL" id="ADBL01002466">
    <property type="status" value="NOT_ANNOTATED_CDS"/>
    <property type="molecule type" value="Genomic_DNA"/>
</dbReference>
<dbReference type="OrthoDB" id="5383526at2759"/>
<dbReference type="VEuPathDB" id="FungiDB:MAPG_09639"/>
<keyword evidence="4" id="KW-1185">Reference proteome</keyword>
<proteinExistence type="predicted"/>
<evidence type="ECO:0000313" key="4">
    <source>
        <dbReference type="Proteomes" id="UP000011715"/>
    </source>
</evidence>
<reference evidence="2" key="2">
    <citation type="submission" date="2010-05" db="EMBL/GenBank/DDBJ databases">
        <title>The Genome Sequence of Magnaporthe poae strain ATCC 64411.</title>
        <authorList>
            <consortium name="The Broad Institute Genome Sequencing Platform"/>
            <consortium name="Broad Institute Genome Sequencing Center for Infectious Disease"/>
            <person name="Ma L.-J."/>
            <person name="Dead R."/>
            <person name="Young S."/>
            <person name="Zeng Q."/>
            <person name="Koehrsen M."/>
            <person name="Alvarado L."/>
            <person name="Berlin A."/>
            <person name="Chapman S.B."/>
            <person name="Chen Z."/>
            <person name="Freedman E."/>
            <person name="Gellesch M."/>
            <person name="Goldberg J."/>
            <person name="Griggs A."/>
            <person name="Gujja S."/>
            <person name="Heilman E.R."/>
            <person name="Heiman D."/>
            <person name="Hepburn T."/>
            <person name="Howarth C."/>
            <person name="Jen D."/>
            <person name="Larson L."/>
            <person name="Mehta T."/>
            <person name="Neiman D."/>
            <person name="Pearson M."/>
            <person name="Roberts A."/>
            <person name="Saif S."/>
            <person name="Shea T."/>
            <person name="Shenoy N."/>
            <person name="Sisk P."/>
            <person name="Stolte C."/>
            <person name="Sykes S."/>
            <person name="Walk T."/>
            <person name="White J."/>
            <person name="Yandava C."/>
            <person name="Haas B."/>
            <person name="Nusbaum C."/>
            <person name="Birren B."/>
        </authorList>
    </citation>
    <scope>NUCLEOTIDE SEQUENCE</scope>
    <source>
        <strain evidence="2">ATCC 64411</strain>
    </source>
</reference>
<dbReference type="EnsemblFungi" id="MAPG_09639T0">
    <property type="protein sequence ID" value="MAPG_09639T0"/>
    <property type="gene ID" value="MAPG_09639"/>
</dbReference>
<evidence type="ECO:0008006" key="5">
    <source>
        <dbReference type="Google" id="ProtNLM"/>
    </source>
</evidence>
<reference evidence="3" key="5">
    <citation type="submission" date="2015-06" db="UniProtKB">
        <authorList>
            <consortium name="EnsemblFungi"/>
        </authorList>
    </citation>
    <scope>IDENTIFICATION</scope>
    <source>
        <strain evidence="3">ATCC 64411</strain>
    </source>
</reference>
<accession>A0A0C4EAG9</accession>
<dbReference type="eggNOG" id="ENOG502RMB2">
    <property type="taxonomic scope" value="Eukaryota"/>
</dbReference>